<name>A0A6J8BIX6_MYTCO</name>
<evidence type="ECO:0000313" key="2">
    <source>
        <dbReference type="EMBL" id="CAC5383642.1"/>
    </source>
</evidence>
<accession>A0A6J8BIX6</accession>
<dbReference type="AlphaFoldDB" id="A0A6J8BIX6"/>
<proteinExistence type="predicted"/>
<protein>
    <recommendedName>
        <fullName evidence="4">Ig-like domain-containing protein</fullName>
    </recommendedName>
</protein>
<evidence type="ECO:0000256" key="1">
    <source>
        <dbReference type="SAM" id="Phobius"/>
    </source>
</evidence>
<organism evidence="2 3">
    <name type="scientific">Mytilus coruscus</name>
    <name type="common">Sea mussel</name>
    <dbReference type="NCBI Taxonomy" id="42192"/>
    <lineage>
        <taxon>Eukaryota</taxon>
        <taxon>Metazoa</taxon>
        <taxon>Spiralia</taxon>
        <taxon>Lophotrochozoa</taxon>
        <taxon>Mollusca</taxon>
        <taxon>Bivalvia</taxon>
        <taxon>Autobranchia</taxon>
        <taxon>Pteriomorphia</taxon>
        <taxon>Mytilida</taxon>
        <taxon>Mytiloidea</taxon>
        <taxon>Mytilidae</taxon>
        <taxon>Mytilinae</taxon>
        <taxon>Mytilus</taxon>
    </lineage>
</organism>
<dbReference type="OrthoDB" id="10477946at2759"/>
<dbReference type="Proteomes" id="UP000507470">
    <property type="component" value="Unassembled WGS sequence"/>
</dbReference>
<keyword evidence="1" id="KW-0472">Membrane</keyword>
<keyword evidence="1" id="KW-1133">Transmembrane helix</keyword>
<keyword evidence="1" id="KW-0812">Transmembrane</keyword>
<dbReference type="EMBL" id="CACVKT020003420">
    <property type="protein sequence ID" value="CAC5383642.1"/>
    <property type="molecule type" value="Genomic_DNA"/>
</dbReference>
<gene>
    <name evidence="2" type="ORF">MCOR_19369</name>
</gene>
<dbReference type="InterPro" id="IPR013783">
    <property type="entry name" value="Ig-like_fold"/>
</dbReference>
<feature type="transmembrane region" description="Helical" evidence="1">
    <location>
        <begin position="324"/>
        <end position="346"/>
    </location>
</feature>
<evidence type="ECO:0008006" key="4">
    <source>
        <dbReference type="Google" id="ProtNLM"/>
    </source>
</evidence>
<keyword evidence="3" id="KW-1185">Reference proteome</keyword>
<reference evidence="2 3" key="1">
    <citation type="submission" date="2020-06" db="EMBL/GenBank/DDBJ databases">
        <authorList>
            <person name="Li R."/>
            <person name="Bekaert M."/>
        </authorList>
    </citation>
    <scope>NUCLEOTIDE SEQUENCE [LARGE SCALE GENOMIC DNA]</scope>
    <source>
        <strain evidence="3">wild</strain>
    </source>
</reference>
<sequence>MRNGERLRLCCATLHYNENCNREMATSKDGMQCLSMVYLNAKKGKEAVVESRQTPASYDYVLVIKQAVVFRREHEYYWYSSTLSIYISKCVQLYPRNNQKVKIEVKWKLATKPAVLGLDIDLKCSLDSNTSIDGTRQWSKGQNLTLLVLNGTPVNRTKYTEKLQKARLISVLTIRSLSVEDVNVPYTCQLGFDTYTDILNMTVENFEYHSEGQISCLRFKDDHAIFSLKFRKVFPIPNCTASTGDIDLTNNLKTVFVPIGFFYEVNVSLRYHHVRKKHIDRSLDIVCCAGTKRIEYSLQFNNDNCTDEVSKVDGKGSALSQIEVLGIAVICLVCLLPCTCLCIFLWDNKNVEKFSSSTKKLFNILRSQKKRQERNEERDDFI</sequence>
<evidence type="ECO:0000313" key="3">
    <source>
        <dbReference type="Proteomes" id="UP000507470"/>
    </source>
</evidence>
<dbReference type="Gene3D" id="2.60.40.10">
    <property type="entry name" value="Immunoglobulins"/>
    <property type="match status" value="1"/>
</dbReference>